<keyword evidence="4" id="KW-1185">Reference proteome</keyword>
<feature type="non-terminal residue" evidence="3">
    <location>
        <position position="139"/>
    </location>
</feature>
<evidence type="ECO:0000256" key="1">
    <source>
        <dbReference type="ARBA" id="ARBA00022737"/>
    </source>
</evidence>
<feature type="non-terminal residue" evidence="3">
    <location>
        <position position="1"/>
    </location>
</feature>
<protein>
    <recommendedName>
        <fullName evidence="2">Nephrocystin 3-like N-terminal domain-containing protein</fullName>
    </recommendedName>
</protein>
<evidence type="ECO:0000259" key="2">
    <source>
        <dbReference type="Pfam" id="PF24883"/>
    </source>
</evidence>
<dbReference type="EMBL" id="QPFP01000067">
    <property type="protein sequence ID" value="TEB24416.1"/>
    <property type="molecule type" value="Genomic_DNA"/>
</dbReference>
<feature type="domain" description="Nephrocystin 3-like N-terminal" evidence="2">
    <location>
        <begin position="39"/>
        <end position="138"/>
    </location>
</feature>
<name>A0A4Y7SRD1_COPMI</name>
<reference evidence="3 4" key="1">
    <citation type="journal article" date="2019" name="Nat. Ecol. Evol.">
        <title>Megaphylogeny resolves global patterns of mushroom evolution.</title>
        <authorList>
            <person name="Varga T."/>
            <person name="Krizsan K."/>
            <person name="Foldi C."/>
            <person name="Dima B."/>
            <person name="Sanchez-Garcia M."/>
            <person name="Sanchez-Ramirez S."/>
            <person name="Szollosi G.J."/>
            <person name="Szarkandi J.G."/>
            <person name="Papp V."/>
            <person name="Albert L."/>
            <person name="Andreopoulos W."/>
            <person name="Angelini C."/>
            <person name="Antonin V."/>
            <person name="Barry K.W."/>
            <person name="Bougher N.L."/>
            <person name="Buchanan P."/>
            <person name="Buyck B."/>
            <person name="Bense V."/>
            <person name="Catcheside P."/>
            <person name="Chovatia M."/>
            <person name="Cooper J."/>
            <person name="Damon W."/>
            <person name="Desjardin D."/>
            <person name="Finy P."/>
            <person name="Geml J."/>
            <person name="Haridas S."/>
            <person name="Hughes K."/>
            <person name="Justo A."/>
            <person name="Karasinski D."/>
            <person name="Kautmanova I."/>
            <person name="Kiss B."/>
            <person name="Kocsube S."/>
            <person name="Kotiranta H."/>
            <person name="LaButti K.M."/>
            <person name="Lechner B.E."/>
            <person name="Liimatainen K."/>
            <person name="Lipzen A."/>
            <person name="Lukacs Z."/>
            <person name="Mihaltcheva S."/>
            <person name="Morgado L.N."/>
            <person name="Niskanen T."/>
            <person name="Noordeloos M.E."/>
            <person name="Ohm R.A."/>
            <person name="Ortiz-Santana B."/>
            <person name="Ovrebo C."/>
            <person name="Racz N."/>
            <person name="Riley R."/>
            <person name="Savchenko A."/>
            <person name="Shiryaev A."/>
            <person name="Soop K."/>
            <person name="Spirin V."/>
            <person name="Szebenyi C."/>
            <person name="Tomsovsky M."/>
            <person name="Tulloss R.E."/>
            <person name="Uehling J."/>
            <person name="Grigoriev I.V."/>
            <person name="Vagvolgyi C."/>
            <person name="Papp T."/>
            <person name="Martin F.M."/>
            <person name="Miettinen O."/>
            <person name="Hibbett D.S."/>
            <person name="Nagy L.G."/>
        </authorList>
    </citation>
    <scope>NUCLEOTIDE SEQUENCE [LARGE SCALE GENOMIC DNA]</scope>
    <source>
        <strain evidence="3 4">FP101781</strain>
    </source>
</reference>
<evidence type="ECO:0000313" key="4">
    <source>
        <dbReference type="Proteomes" id="UP000298030"/>
    </source>
</evidence>
<dbReference type="STRING" id="71717.A0A4Y7SRD1"/>
<gene>
    <name evidence="3" type="ORF">FA13DRAFT_1613059</name>
</gene>
<comment type="caution">
    <text evidence="3">The sequence shown here is derived from an EMBL/GenBank/DDBJ whole genome shotgun (WGS) entry which is preliminary data.</text>
</comment>
<organism evidence="3 4">
    <name type="scientific">Coprinellus micaceus</name>
    <name type="common">Glistening ink-cap mushroom</name>
    <name type="synonym">Coprinus micaceus</name>
    <dbReference type="NCBI Taxonomy" id="71717"/>
    <lineage>
        <taxon>Eukaryota</taxon>
        <taxon>Fungi</taxon>
        <taxon>Dikarya</taxon>
        <taxon>Basidiomycota</taxon>
        <taxon>Agaricomycotina</taxon>
        <taxon>Agaricomycetes</taxon>
        <taxon>Agaricomycetidae</taxon>
        <taxon>Agaricales</taxon>
        <taxon>Agaricineae</taxon>
        <taxon>Psathyrellaceae</taxon>
        <taxon>Coprinellus</taxon>
    </lineage>
</organism>
<evidence type="ECO:0000313" key="3">
    <source>
        <dbReference type="EMBL" id="TEB24416.1"/>
    </source>
</evidence>
<dbReference type="Proteomes" id="UP000298030">
    <property type="component" value="Unassembled WGS sequence"/>
</dbReference>
<dbReference type="AlphaFoldDB" id="A0A4Y7SRD1"/>
<dbReference type="InterPro" id="IPR056884">
    <property type="entry name" value="NPHP3-like_N"/>
</dbReference>
<dbReference type="Pfam" id="PF24883">
    <property type="entry name" value="NPHP3_N"/>
    <property type="match status" value="1"/>
</dbReference>
<sequence length="139" mass="15099">LGAVSYAEARADAGRCHPGTRANALTDLEMWSYGRGAWEDVKLLILTGPAGHGKSCIMQTFADRLLEKTKRSSSCPVIATFFFKGAVPELKQPTALVTTLTHQVSGQCPSIQPHITTVIHTDRGIFSASLEHQMQHLLV</sequence>
<proteinExistence type="predicted"/>
<accession>A0A4Y7SRD1</accession>
<keyword evidence="1" id="KW-0677">Repeat</keyword>
<dbReference type="OrthoDB" id="2928561at2759"/>